<feature type="transmembrane region" description="Helical" evidence="5">
    <location>
        <begin position="43"/>
        <end position="61"/>
    </location>
</feature>
<keyword evidence="3 5" id="KW-1133">Transmembrane helix</keyword>
<accession>A0A1A3NZI9</accession>
<protein>
    <recommendedName>
        <fullName evidence="6">DUF202 domain-containing protein</fullName>
    </recommendedName>
</protein>
<dbReference type="GO" id="GO:0012505">
    <property type="term" value="C:endomembrane system"/>
    <property type="evidence" value="ECO:0007669"/>
    <property type="project" value="UniProtKB-SubCell"/>
</dbReference>
<sequence length="103" mass="10784">MTTPGGPAERTALAWTRTSFAFLANGVLLALQDVHGAGQRPGALLPAGVACAAALATYVIARRRQHTLSLRPLPARITARRQVNIIGFAALMLIATTAIAQLL</sequence>
<gene>
    <name evidence="7" type="ORF">A5634_23170</name>
</gene>
<evidence type="ECO:0000313" key="8">
    <source>
        <dbReference type="Proteomes" id="UP000093928"/>
    </source>
</evidence>
<dbReference type="AlphaFoldDB" id="A0A1A3NZI9"/>
<keyword evidence="2 5" id="KW-0812">Transmembrane</keyword>
<evidence type="ECO:0000256" key="3">
    <source>
        <dbReference type="ARBA" id="ARBA00022989"/>
    </source>
</evidence>
<evidence type="ECO:0000256" key="1">
    <source>
        <dbReference type="ARBA" id="ARBA00004127"/>
    </source>
</evidence>
<proteinExistence type="predicted"/>
<dbReference type="Pfam" id="PF02656">
    <property type="entry name" value="DUF202"/>
    <property type="match status" value="1"/>
</dbReference>
<name>A0A1A3NZI9_MYCAS</name>
<feature type="domain" description="DUF202" evidence="6">
    <location>
        <begin position="8"/>
        <end position="66"/>
    </location>
</feature>
<evidence type="ECO:0000313" key="7">
    <source>
        <dbReference type="EMBL" id="OBK27413.1"/>
    </source>
</evidence>
<feature type="transmembrane region" description="Helical" evidence="5">
    <location>
        <begin position="12"/>
        <end position="31"/>
    </location>
</feature>
<feature type="transmembrane region" description="Helical" evidence="5">
    <location>
        <begin position="82"/>
        <end position="102"/>
    </location>
</feature>
<evidence type="ECO:0000256" key="5">
    <source>
        <dbReference type="SAM" id="Phobius"/>
    </source>
</evidence>
<evidence type="ECO:0000256" key="2">
    <source>
        <dbReference type="ARBA" id="ARBA00022692"/>
    </source>
</evidence>
<dbReference type="RefSeq" id="WP_065144060.1">
    <property type="nucleotide sequence ID" value="NZ_LZLS01000097.1"/>
</dbReference>
<dbReference type="Proteomes" id="UP000093928">
    <property type="component" value="Unassembled WGS sequence"/>
</dbReference>
<dbReference type="OrthoDB" id="3701077at2"/>
<evidence type="ECO:0000256" key="4">
    <source>
        <dbReference type="ARBA" id="ARBA00023136"/>
    </source>
</evidence>
<organism evidence="7 8">
    <name type="scientific">Mycobacterium asiaticum</name>
    <dbReference type="NCBI Taxonomy" id="1790"/>
    <lineage>
        <taxon>Bacteria</taxon>
        <taxon>Bacillati</taxon>
        <taxon>Actinomycetota</taxon>
        <taxon>Actinomycetes</taxon>
        <taxon>Mycobacteriales</taxon>
        <taxon>Mycobacteriaceae</taxon>
        <taxon>Mycobacterium</taxon>
    </lineage>
</organism>
<dbReference type="InterPro" id="IPR003807">
    <property type="entry name" value="DUF202"/>
</dbReference>
<keyword evidence="4 5" id="KW-0472">Membrane</keyword>
<evidence type="ECO:0000259" key="6">
    <source>
        <dbReference type="Pfam" id="PF02656"/>
    </source>
</evidence>
<dbReference type="EMBL" id="LZLS01000097">
    <property type="protein sequence ID" value="OBK27413.1"/>
    <property type="molecule type" value="Genomic_DNA"/>
</dbReference>
<comment type="caution">
    <text evidence="7">The sequence shown here is derived from an EMBL/GenBank/DDBJ whole genome shotgun (WGS) entry which is preliminary data.</text>
</comment>
<reference evidence="7 8" key="1">
    <citation type="submission" date="2016-06" db="EMBL/GenBank/DDBJ databases">
        <authorList>
            <person name="Kjaerup R.B."/>
            <person name="Dalgaard T.S."/>
            <person name="Juul-Madsen H.R."/>
        </authorList>
    </citation>
    <scope>NUCLEOTIDE SEQUENCE [LARGE SCALE GENOMIC DNA]</scope>
    <source>
        <strain evidence="7 8">1165133.8</strain>
    </source>
</reference>
<comment type="subcellular location">
    <subcellularLocation>
        <location evidence="1">Endomembrane system</location>
        <topology evidence="1">Multi-pass membrane protein</topology>
    </subcellularLocation>
</comment>